<dbReference type="OrthoDB" id="9812661at2"/>
<gene>
    <name evidence="23" type="primary">ftsW</name>
    <name evidence="23" type="ORF">CLOTH_01380</name>
</gene>
<comment type="subcellular location">
    <subcellularLocation>
        <location evidence="1">Cell membrane</location>
        <topology evidence="1">Multi-pass membrane protein</topology>
    </subcellularLocation>
</comment>
<evidence type="ECO:0000256" key="13">
    <source>
        <dbReference type="ARBA" id="ARBA00023316"/>
    </source>
</evidence>
<evidence type="ECO:0000256" key="11">
    <source>
        <dbReference type="ARBA" id="ARBA00023136"/>
    </source>
</evidence>
<evidence type="ECO:0000313" key="24">
    <source>
        <dbReference type="Proteomes" id="UP000190140"/>
    </source>
</evidence>
<dbReference type="Proteomes" id="UP000190140">
    <property type="component" value="Unassembled WGS sequence"/>
</dbReference>
<dbReference type="GO" id="GO:0009252">
    <property type="term" value="P:peptidoglycan biosynthetic process"/>
    <property type="evidence" value="ECO:0007669"/>
    <property type="project" value="UniProtKB-KW"/>
</dbReference>
<evidence type="ECO:0000256" key="7">
    <source>
        <dbReference type="ARBA" id="ARBA00022692"/>
    </source>
</evidence>
<dbReference type="EMBL" id="MZGW01000001">
    <property type="protein sequence ID" value="OPJ56856.1"/>
    <property type="molecule type" value="Genomic_DNA"/>
</dbReference>
<feature type="transmembrane region" description="Helical" evidence="22">
    <location>
        <begin position="138"/>
        <end position="158"/>
    </location>
</feature>
<feature type="transmembrane region" description="Helical" evidence="22">
    <location>
        <begin position="188"/>
        <end position="210"/>
    </location>
</feature>
<evidence type="ECO:0000256" key="9">
    <source>
        <dbReference type="ARBA" id="ARBA00022984"/>
    </source>
</evidence>
<dbReference type="GO" id="GO:0051301">
    <property type="term" value="P:cell division"/>
    <property type="evidence" value="ECO:0007669"/>
    <property type="project" value="UniProtKB-KW"/>
</dbReference>
<keyword evidence="6" id="KW-0808">Transferase</keyword>
<keyword evidence="5" id="KW-0328">Glycosyltransferase</keyword>
<keyword evidence="24" id="KW-1185">Reference proteome</keyword>
<evidence type="ECO:0000256" key="1">
    <source>
        <dbReference type="ARBA" id="ARBA00004651"/>
    </source>
</evidence>
<evidence type="ECO:0000256" key="21">
    <source>
        <dbReference type="ARBA" id="ARBA00049966"/>
    </source>
</evidence>
<evidence type="ECO:0000256" key="5">
    <source>
        <dbReference type="ARBA" id="ARBA00022676"/>
    </source>
</evidence>
<dbReference type="GO" id="GO:0032153">
    <property type="term" value="C:cell division site"/>
    <property type="evidence" value="ECO:0007669"/>
    <property type="project" value="TreeGrafter"/>
</dbReference>
<evidence type="ECO:0000256" key="14">
    <source>
        <dbReference type="ARBA" id="ARBA00032370"/>
    </source>
</evidence>
<evidence type="ECO:0000256" key="16">
    <source>
        <dbReference type="ARBA" id="ARBA00038053"/>
    </source>
</evidence>
<keyword evidence="11 22" id="KW-0472">Membrane</keyword>
<keyword evidence="4" id="KW-0132">Cell division</keyword>
<evidence type="ECO:0000256" key="2">
    <source>
        <dbReference type="ARBA" id="ARBA00004752"/>
    </source>
</evidence>
<keyword evidence="10 22" id="KW-1133">Transmembrane helix</keyword>
<keyword evidence="7 22" id="KW-0812">Transmembrane</keyword>
<keyword evidence="12" id="KW-0131">Cell cycle</keyword>
<evidence type="ECO:0000256" key="15">
    <source>
        <dbReference type="ARBA" id="ARBA00033270"/>
    </source>
</evidence>
<dbReference type="EC" id="2.4.99.28" evidence="19"/>
<reference evidence="23 24" key="1">
    <citation type="submission" date="2017-03" db="EMBL/GenBank/DDBJ databases">
        <title>Genome sequence of Clostridium thermoalcaliphilum DSM 7309.</title>
        <authorList>
            <person name="Poehlein A."/>
            <person name="Daniel R."/>
        </authorList>
    </citation>
    <scope>NUCLEOTIDE SEQUENCE [LARGE SCALE GENOMIC DNA]</scope>
    <source>
        <strain evidence="23 24">DSM 7309</strain>
    </source>
</reference>
<feature type="transmembrane region" description="Helical" evidence="22">
    <location>
        <begin position="302"/>
        <end position="327"/>
    </location>
</feature>
<comment type="pathway">
    <text evidence="2">Cell wall biogenesis; peptidoglycan biosynthesis.</text>
</comment>
<feature type="transmembrane region" description="Helical" evidence="22">
    <location>
        <begin position="75"/>
        <end position="98"/>
    </location>
</feature>
<sequence length="369" mass="40047">MAKKKEKAFDPYIFYTTLTLVVIGVIMVFSSSFVQAKFKMQDPYFFLRRNMIWAVLGFFAMIFTSKVDYKRLEKLGNTLGLVTLILLIIVITPLGININGAQRWIGVGGLTIMPSEVAKFTSIILVSKIIKNKQDKNGNIVGAAIPCLLISGTFFGLIVKQPDLSTGGSIIMTTLVMLFVAGLSMKVVFAMLGAGVGLLGVLIAIAPYRLKRLVSFIDPFKDPTGAGYQVIQSLYALGSGGLFGLGLGRSRQKFFYIPEPQNDFIFAIIGEEMGYIGCIFVLLLFLFLIYRCIRIAINAPDVYSAMLVTGITAQIGIQVMINVAVATSSMPVTGIPLPFISYGGNSLAIFMAAIGVVLNVSRHVKLDGS</sequence>
<feature type="transmembrane region" description="Helical" evidence="22">
    <location>
        <begin position="104"/>
        <end position="126"/>
    </location>
</feature>
<dbReference type="PANTHER" id="PTHR30474">
    <property type="entry name" value="CELL CYCLE PROTEIN"/>
    <property type="match status" value="1"/>
</dbReference>
<comment type="function">
    <text evidence="21">Peptidoglycan polymerase that is essential for cell division.</text>
</comment>
<keyword evidence="8" id="KW-0133">Cell shape</keyword>
<dbReference type="GO" id="GO:0071555">
    <property type="term" value="P:cell wall organization"/>
    <property type="evidence" value="ECO:0007669"/>
    <property type="project" value="UniProtKB-KW"/>
</dbReference>
<evidence type="ECO:0000256" key="20">
    <source>
        <dbReference type="ARBA" id="ARBA00049902"/>
    </source>
</evidence>
<comment type="similarity">
    <text evidence="16">Belongs to the SEDS family. FtsW subfamily.</text>
</comment>
<dbReference type="InterPro" id="IPR013437">
    <property type="entry name" value="FtsW"/>
</dbReference>
<evidence type="ECO:0000313" key="23">
    <source>
        <dbReference type="EMBL" id="OPJ56856.1"/>
    </source>
</evidence>
<evidence type="ECO:0000256" key="3">
    <source>
        <dbReference type="ARBA" id="ARBA00022475"/>
    </source>
</evidence>
<dbReference type="RefSeq" id="WP_079410203.1">
    <property type="nucleotide sequence ID" value="NZ_MZGW01000001.1"/>
</dbReference>
<feature type="transmembrane region" description="Helical" evidence="22">
    <location>
        <begin position="339"/>
        <end position="360"/>
    </location>
</feature>
<name>A0A1V4IA89_9FIRM</name>
<dbReference type="PANTHER" id="PTHR30474:SF2">
    <property type="entry name" value="PEPTIDOGLYCAN GLYCOSYLTRANSFERASE FTSW-RELATED"/>
    <property type="match status" value="1"/>
</dbReference>
<evidence type="ECO:0000256" key="8">
    <source>
        <dbReference type="ARBA" id="ARBA00022960"/>
    </source>
</evidence>
<dbReference type="GO" id="GO:0005886">
    <property type="term" value="C:plasma membrane"/>
    <property type="evidence" value="ECO:0007669"/>
    <property type="project" value="UniProtKB-SubCell"/>
</dbReference>
<dbReference type="NCBIfam" id="TIGR02614">
    <property type="entry name" value="ftsW"/>
    <property type="match status" value="1"/>
</dbReference>
<comment type="catalytic activity">
    <reaction evidence="20">
        <text>[GlcNAc-(1-&gt;4)-Mur2Ac(oyl-L-Ala-gamma-D-Glu-L-Lys-D-Ala-D-Ala)](n)-di-trans,octa-cis-undecaprenyl diphosphate + beta-D-GlcNAc-(1-&gt;4)-Mur2Ac(oyl-L-Ala-gamma-D-Glu-L-Lys-D-Ala-D-Ala)-di-trans,octa-cis-undecaprenyl diphosphate = [GlcNAc-(1-&gt;4)-Mur2Ac(oyl-L-Ala-gamma-D-Glu-L-Lys-D-Ala-D-Ala)](n+1)-di-trans,octa-cis-undecaprenyl diphosphate + di-trans,octa-cis-undecaprenyl diphosphate + H(+)</text>
        <dbReference type="Rhea" id="RHEA:23708"/>
        <dbReference type="Rhea" id="RHEA-COMP:9602"/>
        <dbReference type="Rhea" id="RHEA-COMP:9603"/>
        <dbReference type="ChEBI" id="CHEBI:15378"/>
        <dbReference type="ChEBI" id="CHEBI:58405"/>
        <dbReference type="ChEBI" id="CHEBI:60033"/>
        <dbReference type="ChEBI" id="CHEBI:78435"/>
        <dbReference type="EC" id="2.4.99.28"/>
    </reaction>
</comment>
<feature type="transmembrane region" description="Helical" evidence="22">
    <location>
        <begin position="12"/>
        <end position="34"/>
    </location>
</feature>
<keyword evidence="13" id="KW-0961">Cell wall biogenesis/degradation</keyword>
<dbReference type="AlphaFoldDB" id="A0A1V4IA89"/>
<evidence type="ECO:0000256" key="19">
    <source>
        <dbReference type="ARBA" id="ARBA00044770"/>
    </source>
</evidence>
<evidence type="ECO:0000256" key="12">
    <source>
        <dbReference type="ARBA" id="ARBA00023306"/>
    </source>
</evidence>
<feature type="transmembrane region" description="Helical" evidence="22">
    <location>
        <begin position="46"/>
        <end position="63"/>
    </location>
</feature>
<proteinExistence type="inferred from homology"/>
<evidence type="ECO:0000256" key="10">
    <source>
        <dbReference type="ARBA" id="ARBA00022989"/>
    </source>
</evidence>
<evidence type="ECO:0000256" key="22">
    <source>
        <dbReference type="SAM" id="Phobius"/>
    </source>
</evidence>
<feature type="transmembrane region" description="Helical" evidence="22">
    <location>
        <begin position="264"/>
        <end position="290"/>
    </location>
</feature>
<evidence type="ECO:0000256" key="17">
    <source>
        <dbReference type="ARBA" id="ARBA00041185"/>
    </source>
</evidence>
<accession>A0A1V4IA89</accession>
<evidence type="ECO:0000256" key="6">
    <source>
        <dbReference type="ARBA" id="ARBA00022679"/>
    </source>
</evidence>
<dbReference type="GO" id="GO:0008360">
    <property type="term" value="P:regulation of cell shape"/>
    <property type="evidence" value="ECO:0007669"/>
    <property type="project" value="UniProtKB-KW"/>
</dbReference>
<dbReference type="GO" id="GO:0015648">
    <property type="term" value="F:lipid-linked peptidoglycan transporter activity"/>
    <property type="evidence" value="ECO:0007669"/>
    <property type="project" value="TreeGrafter"/>
</dbReference>
<keyword evidence="3" id="KW-1003">Cell membrane</keyword>
<dbReference type="STRING" id="29349.CLOTH_01380"/>
<dbReference type="Pfam" id="PF01098">
    <property type="entry name" value="FTSW_RODA_SPOVE"/>
    <property type="match status" value="1"/>
</dbReference>
<comment type="caution">
    <text evidence="23">The sequence shown here is derived from an EMBL/GenBank/DDBJ whole genome shotgun (WGS) entry which is preliminary data.</text>
</comment>
<organism evidence="23 24">
    <name type="scientific">Alkalithermobacter paradoxus</name>
    <dbReference type="NCBI Taxonomy" id="29349"/>
    <lineage>
        <taxon>Bacteria</taxon>
        <taxon>Bacillati</taxon>
        <taxon>Bacillota</taxon>
        <taxon>Clostridia</taxon>
        <taxon>Peptostreptococcales</taxon>
        <taxon>Tepidibacteraceae</taxon>
        <taxon>Alkalithermobacter</taxon>
    </lineage>
</organism>
<keyword evidence="9" id="KW-0573">Peptidoglycan synthesis</keyword>
<evidence type="ECO:0000256" key="18">
    <source>
        <dbReference type="ARBA" id="ARBA00041418"/>
    </source>
</evidence>
<dbReference type="InterPro" id="IPR001182">
    <property type="entry name" value="FtsW/RodA"/>
</dbReference>
<evidence type="ECO:0000256" key="4">
    <source>
        <dbReference type="ARBA" id="ARBA00022618"/>
    </source>
</evidence>
<dbReference type="GO" id="GO:0008955">
    <property type="term" value="F:peptidoglycan glycosyltransferase activity"/>
    <property type="evidence" value="ECO:0007669"/>
    <property type="project" value="UniProtKB-EC"/>
</dbReference>
<protein>
    <recommendedName>
        <fullName evidence="17">Probable peptidoglycan glycosyltransferase FtsW</fullName>
        <ecNumber evidence="19">2.4.99.28</ecNumber>
    </recommendedName>
    <alternativeName>
        <fullName evidence="18">Cell division protein FtsW</fullName>
    </alternativeName>
    <alternativeName>
        <fullName evidence="15">Cell wall polymerase</fullName>
    </alternativeName>
    <alternativeName>
        <fullName evidence="14">Peptidoglycan polymerase</fullName>
    </alternativeName>
</protein>